<protein>
    <submittedName>
        <fullName evidence="1">Uncharacterized protein</fullName>
    </submittedName>
</protein>
<gene>
    <name evidence="1" type="ORF">HJA87_03535</name>
</gene>
<keyword evidence="2" id="KW-1185">Reference proteome</keyword>
<proteinExistence type="predicted"/>
<dbReference type="Proteomes" id="UP000720124">
    <property type="component" value="Unassembled WGS sequence"/>
</dbReference>
<dbReference type="RefSeq" id="WP_156665758.1">
    <property type="nucleotide sequence ID" value="NZ_JABDWX010000003.1"/>
</dbReference>
<reference evidence="1 2" key="1">
    <citation type="submission" date="2020-06" db="EMBL/GenBank/DDBJ databases">
        <title>Global-level population genomics: horizontal gene transfer, symbiosis and evolution in Rhizobia.</title>
        <authorList>
            <person name="Gai Y."/>
        </authorList>
    </citation>
    <scope>NUCLEOTIDE SEQUENCE [LARGE SCALE GENOMIC DNA]</scope>
    <source>
        <strain evidence="1 2">PLR6_1b</strain>
    </source>
</reference>
<comment type="caution">
    <text evidence="1">The sequence shown here is derived from an EMBL/GenBank/DDBJ whole genome shotgun (WGS) entry which is preliminary data.</text>
</comment>
<evidence type="ECO:0000313" key="2">
    <source>
        <dbReference type="Proteomes" id="UP000720124"/>
    </source>
</evidence>
<organism evidence="1 2">
    <name type="scientific">Rhizobium bangladeshense</name>
    <dbReference type="NCBI Taxonomy" id="1138189"/>
    <lineage>
        <taxon>Bacteria</taxon>
        <taxon>Pseudomonadati</taxon>
        <taxon>Pseudomonadota</taxon>
        <taxon>Alphaproteobacteria</taxon>
        <taxon>Hyphomicrobiales</taxon>
        <taxon>Rhizobiaceae</taxon>
        <taxon>Rhizobium/Agrobacterium group</taxon>
        <taxon>Rhizobium</taxon>
    </lineage>
</organism>
<evidence type="ECO:0000313" key="1">
    <source>
        <dbReference type="EMBL" id="MBY3588966.1"/>
    </source>
</evidence>
<accession>A0ABS7LBX2</accession>
<name>A0ABS7LBX2_9HYPH</name>
<sequence>MAEQLAFSETEVAANRLHSDGDLAAAVLRAQNRALAAIRKERPLQ</sequence>
<dbReference type="EMBL" id="JABTXI010000001">
    <property type="protein sequence ID" value="MBY3588966.1"/>
    <property type="molecule type" value="Genomic_DNA"/>
</dbReference>